<evidence type="ECO:0000256" key="1">
    <source>
        <dbReference type="ARBA" id="ARBA00022723"/>
    </source>
</evidence>
<dbReference type="InterPro" id="IPR019786">
    <property type="entry name" value="Zinc_finger_PHD-type_CS"/>
</dbReference>
<evidence type="ECO:0000256" key="4">
    <source>
        <dbReference type="SAM" id="Coils"/>
    </source>
</evidence>
<dbReference type="SUPFAM" id="SSF57903">
    <property type="entry name" value="FYVE/PHD zinc finger"/>
    <property type="match status" value="1"/>
</dbReference>
<feature type="compositionally biased region" description="Polar residues" evidence="5">
    <location>
        <begin position="302"/>
        <end position="314"/>
    </location>
</feature>
<evidence type="ECO:0000256" key="5">
    <source>
        <dbReference type="SAM" id="MobiDB-lite"/>
    </source>
</evidence>
<accession>A0A1B6HXS9</accession>
<sequence length="326" mass="36532">MPTKYPCGNCGIGVRFSGIKCTGLCKKWYHAGCQNIIEKDLKKWSTQKIGIWQCTNCLADKHSHLLTQELTDSLSLNSSDTIEDLKNSLNLLDNSSSQEDKLEMAAKIGSALVEENELLKEEIFNLRTKLSIMEDKFEELENEDKKHLDKVENLLQLNADIQAQLTKEKNLHLEAQSIYEEHDLKLSHLIDGYVKKITELEKTISALKNKIKNKDTKTKTFQNSATQTSPTTEVIDSPTFLLLGMSDIKTKLDRLETAINTLTSGDSQTCKEKLKNTLTEYSSSPTSGDSQTCKEKLTNTLTEYSSSPTSGDSQTCKEKLSIHRAG</sequence>
<dbReference type="EMBL" id="GECU01028247">
    <property type="protein sequence ID" value="JAS79459.1"/>
    <property type="molecule type" value="Transcribed_RNA"/>
</dbReference>
<keyword evidence="1" id="KW-0479">Metal-binding</keyword>
<keyword evidence="2" id="KW-0863">Zinc-finger</keyword>
<feature type="coiled-coil region" evidence="4">
    <location>
        <begin position="116"/>
        <end position="217"/>
    </location>
</feature>
<feature type="region of interest" description="Disordered" evidence="5">
    <location>
        <begin position="302"/>
        <end position="326"/>
    </location>
</feature>
<organism evidence="6">
    <name type="scientific">Homalodisca liturata</name>
    <dbReference type="NCBI Taxonomy" id="320908"/>
    <lineage>
        <taxon>Eukaryota</taxon>
        <taxon>Metazoa</taxon>
        <taxon>Ecdysozoa</taxon>
        <taxon>Arthropoda</taxon>
        <taxon>Hexapoda</taxon>
        <taxon>Insecta</taxon>
        <taxon>Pterygota</taxon>
        <taxon>Neoptera</taxon>
        <taxon>Paraneoptera</taxon>
        <taxon>Hemiptera</taxon>
        <taxon>Auchenorrhyncha</taxon>
        <taxon>Membracoidea</taxon>
        <taxon>Cicadellidae</taxon>
        <taxon>Cicadellinae</taxon>
        <taxon>Proconiini</taxon>
        <taxon>Homalodisca</taxon>
    </lineage>
</organism>
<evidence type="ECO:0008006" key="8">
    <source>
        <dbReference type="Google" id="ProtNLM"/>
    </source>
</evidence>
<dbReference type="EMBL" id="GECU01013708">
    <property type="protein sequence ID" value="JAS93998.1"/>
    <property type="molecule type" value="Transcribed_RNA"/>
</dbReference>
<protein>
    <recommendedName>
        <fullName evidence="8">PHD-type domain-containing protein</fullName>
    </recommendedName>
</protein>
<dbReference type="GO" id="GO:0008270">
    <property type="term" value="F:zinc ion binding"/>
    <property type="evidence" value="ECO:0007669"/>
    <property type="project" value="UniProtKB-KW"/>
</dbReference>
<evidence type="ECO:0000313" key="6">
    <source>
        <dbReference type="EMBL" id="JAS79459.1"/>
    </source>
</evidence>
<evidence type="ECO:0000313" key="7">
    <source>
        <dbReference type="EMBL" id="JAS93998.1"/>
    </source>
</evidence>
<dbReference type="Gene3D" id="3.30.40.10">
    <property type="entry name" value="Zinc/RING finger domain, C3HC4 (zinc finger)"/>
    <property type="match status" value="1"/>
</dbReference>
<keyword evidence="4" id="KW-0175">Coiled coil</keyword>
<keyword evidence="3" id="KW-0862">Zinc</keyword>
<reference evidence="6" key="1">
    <citation type="submission" date="2015-11" db="EMBL/GenBank/DDBJ databases">
        <title>De novo transcriptome assembly of four potential Pierce s Disease insect vectors from Arizona vineyards.</title>
        <authorList>
            <person name="Tassone E.E."/>
        </authorList>
    </citation>
    <scope>NUCLEOTIDE SEQUENCE</scope>
</reference>
<dbReference type="InterPro" id="IPR013083">
    <property type="entry name" value="Znf_RING/FYVE/PHD"/>
</dbReference>
<gene>
    <name evidence="6" type="ORF">g.38114</name>
    <name evidence="7" type="ORF">g.38115</name>
</gene>
<evidence type="ECO:0000256" key="3">
    <source>
        <dbReference type="ARBA" id="ARBA00022833"/>
    </source>
</evidence>
<name>A0A1B6HXS9_9HEMI</name>
<dbReference type="PROSITE" id="PS01359">
    <property type="entry name" value="ZF_PHD_1"/>
    <property type="match status" value="1"/>
</dbReference>
<feature type="compositionally biased region" description="Basic and acidic residues" evidence="5">
    <location>
        <begin position="315"/>
        <end position="326"/>
    </location>
</feature>
<dbReference type="AlphaFoldDB" id="A0A1B6HXS9"/>
<proteinExistence type="predicted"/>
<dbReference type="InterPro" id="IPR011011">
    <property type="entry name" value="Znf_FYVE_PHD"/>
</dbReference>
<evidence type="ECO:0000256" key="2">
    <source>
        <dbReference type="ARBA" id="ARBA00022771"/>
    </source>
</evidence>